<evidence type="ECO:0000313" key="2">
    <source>
        <dbReference type="Proteomes" id="UP000028194"/>
    </source>
</evidence>
<proteinExistence type="predicted"/>
<reference evidence="1 2" key="1">
    <citation type="journal article" date="2014" name="PLoS ONE">
        <title>Genome Sequence of Candidatus Nitrososphaera evergladensis from Group I.1b Enriched from Everglades Soil Reveals Novel Genomic Features of the Ammonia-Oxidizing Archaea.</title>
        <authorList>
            <person name="Zhalnina K.V."/>
            <person name="Dias R."/>
            <person name="Leonard M.T."/>
            <person name="Dorr de Quadros P."/>
            <person name="Camargo F.A."/>
            <person name="Drew J.C."/>
            <person name="Farmerie W.G."/>
            <person name="Daroub S.H."/>
            <person name="Triplett E.W."/>
        </authorList>
    </citation>
    <scope>NUCLEOTIDE SEQUENCE [LARGE SCALE GENOMIC DNA]</scope>
    <source>
        <strain evidence="1 2">SR1</strain>
    </source>
</reference>
<gene>
    <name evidence="1" type="ORF">NTE_00837</name>
</gene>
<dbReference type="HOGENOM" id="CLU_3003277_0_0_2"/>
<keyword evidence="2" id="KW-1185">Reference proteome</keyword>
<organism evidence="1 2">
    <name type="scientific">Candidatus Nitrososphaera evergladensis SR1</name>
    <dbReference type="NCBI Taxonomy" id="1459636"/>
    <lineage>
        <taxon>Archaea</taxon>
        <taxon>Nitrososphaerota</taxon>
        <taxon>Nitrososphaeria</taxon>
        <taxon>Nitrososphaerales</taxon>
        <taxon>Nitrososphaeraceae</taxon>
        <taxon>Nitrososphaera</taxon>
    </lineage>
</organism>
<dbReference type="STRING" id="1459636.NTE_00837"/>
<dbReference type="Proteomes" id="UP000028194">
    <property type="component" value="Chromosome"/>
</dbReference>
<evidence type="ECO:0000313" key="1">
    <source>
        <dbReference type="EMBL" id="AIF82913.1"/>
    </source>
</evidence>
<dbReference type="EMBL" id="CP007174">
    <property type="protein sequence ID" value="AIF82913.1"/>
    <property type="molecule type" value="Genomic_DNA"/>
</dbReference>
<dbReference type="KEGG" id="nev:NTE_00837"/>
<sequence>MHLWSKRSTVVSWSYIVVCKKCGYISAEKLPEQEAKDLRRSHLEGSHGCTISHITLMKVRT</sequence>
<accession>A0A075MNW9</accession>
<name>A0A075MNW9_9ARCH</name>
<dbReference type="AlphaFoldDB" id="A0A075MNW9"/>
<protein>
    <submittedName>
        <fullName evidence="1">Uncharacterized protein</fullName>
    </submittedName>
</protein>